<feature type="transmembrane region" description="Helical" evidence="8">
    <location>
        <begin position="237"/>
        <end position="259"/>
    </location>
</feature>
<evidence type="ECO:0000256" key="5">
    <source>
        <dbReference type="ARBA" id="ARBA00022692"/>
    </source>
</evidence>
<feature type="domain" description="ABC transmembrane type-1" evidence="9">
    <location>
        <begin position="68"/>
        <end position="256"/>
    </location>
</feature>
<dbReference type="InterPro" id="IPR000515">
    <property type="entry name" value="MetI-like"/>
</dbReference>
<evidence type="ECO:0000259" key="9">
    <source>
        <dbReference type="PROSITE" id="PS50928"/>
    </source>
</evidence>
<feature type="transmembrane region" description="Helical" evidence="8">
    <location>
        <begin position="102"/>
        <end position="124"/>
    </location>
</feature>
<evidence type="ECO:0000313" key="10">
    <source>
        <dbReference type="EMBL" id="CAH2713410.1"/>
    </source>
</evidence>
<keyword evidence="3" id="KW-1003">Cell membrane</keyword>
<comment type="similarity">
    <text evidence="8">Belongs to the binding-protein-dependent transport system permease family.</text>
</comment>
<gene>
    <name evidence="10" type="ORF">BACCIP111895_00545</name>
</gene>
<evidence type="ECO:0000256" key="2">
    <source>
        <dbReference type="ARBA" id="ARBA00022448"/>
    </source>
</evidence>
<dbReference type="Gene3D" id="1.10.3720.10">
    <property type="entry name" value="MetI-like"/>
    <property type="match status" value="1"/>
</dbReference>
<reference evidence="10" key="1">
    <citation type="submission" date="2022-04" db="EMBL/GenBank/DDBJ databases">
        <authorList>
            <person name="Criscuolo A."/>
        </authorList>
    </citation>
    <scope>NUCLEOTIDE SEQUENCE</scope>
    <source>
        <strain evidence="10">CIP111895</strain>
    </source>
</reference>
<feature type="transmembrane region" description="Helical" evidence="8">
    <location>
        <begin position="136"/>
        <end position="159"/>
    </location>
</feature>
<feature type="transmembrane region" description="Helical" evidence="8">
    <location>
        <begin position="180"/>
        <end position="205"/>
    </location>
</feature>
<keyword evidence="4" id="KW-0997">Cell inner membrane</keyword>
<dbReference type="EMBL" id="CALBWS010000002">
    <property type="protein sequence ID" value="CAH2713410.1"/>
    <property type="molecule type" value="Genomic_DNA"/>
</dbReference>
<evidence type="ECO:0000256" key="8">
    <source>
        <dbReference type="RuleBase" id="RU363032"/>
    </source>
</evidence>
<keyword evidence="5 8" id="KW-0812">Transmembrane</keyword>
<evidence type="ECO:0000313" key="11">
    <source>
        <dbReference type="Proteomes" id="UP000838308"/>
    </source>
</evidence>
<evidence type="ECO:0000256" key="1">
    <source>
        <dbReference type="ARBA" id="ARBA00004429"/>
    </source>
</evidence>
<keyword evidence="11" id="KW-1185">Reference proteome</keyword>
<evidence type="ECO:0000256" key="4">
    <source>
        <dbReference type="ARBA" id="ARBA00022519"/>
    </source>
</evidence>
<accession>A0ABM9ELE3</accession>
<dbReference type="InterPro" id="IPR035906">
    <property type="entry name" value="MetI-like_sf"/>
</dbReference>
<dbReference type="PROSITE" id="PS50928">
    <property type="entry name" value="ABC_TM1"/>
    <property type="match status" value="1"/>
</dbReference>
<organism evidence="10 11">
    <name type="scientific">Neobacillus rhizosphaerae</name>
    <dbReference type="NCBI Taxonomy" id="2880965"/>
    <lineage>
        <taxon>Bacteria</taxon>
        <taxon>Bacillati</taxon>
        <taxon>Bacillota</taxon>
        <taxon>Bacilli</taxon>
        <taxon>Bacillales</taxon>
        <taxon>Bacillaceae</taxon>
        <taxon>Neobacillus</taxon>
    </lineage>
</organism>
<dbReference type="PANTHER" id="PTHR43357">
    <property type="entry name" value="INNER MEMBRANE ABC TRANSPORTER PERMEASE PROTEIN YDCV"/>
    <property type="match status" value="1"/>
</dbReference>
<feature type="transmembrane region" description="Helical" evidence="8">
    <location>
        <begin position="12"/>
        <end position="35"/>
    </location>
</feature>
<comment type="caution">
    <text evidence="10">The sequence shown here is derived from an EMBL/GenBank/DDBJ whole genome shotgun (WGS) entry which is preliminary data.</text>
</comment>
<dbReference type="CDD" id="cd06261">
    <property type="entry name" value="TM_PBP2"/>
    <property type="match status" value="1"/>
</dbReference>
<dbReference type="RefSeq" id="WP_248733761.1">
    <property type="nucleotide sequence ID" value="NZ_CALBWS010000002.1"/>
</dbReference>
<keyword evidence="7 8" id="KW-0472">Membrane</keyword>
<dbReference type="Proteomes" id="UP000838308">
    <property type="component" value="Unassembled WGS sequence"/>
</dbReference>
<evidence type="ECO:0000256" key="7">
    <source>
        <dbReference type="ARBA" id="ARBA00023136"/>
    </source>
</evidence>
<dbReference type="PANTHER" id="PTHR43357:SF4">
    <property type="entry name" value="INNER MEMBRANE ABC TRANSPORTER PERMEASE PROTEIN YDCV"/>
    <property type="match status" value="1"/>
</dbReference>
<evidence type="ECO:0000256" key="3">
    <source>
        <dbReference type="ARBA" id="ARBA00022475"/>
    </source>
</evidence>
<feature type="transmembrane region" description="Helical" evidence="8">
    <location>
        <begin position="68"/>
        <end position="90"/>
    </location>
</feature>
<sequence length="272" mass="31244">MVKRKRAQRILIIIFIILFSLFFLLPFIPLTVWSFTKQWPWPLLLPEKWSIDSWKYLLSASGRAGEGIVNSLIVAALTLMGNLLLGIPAARTLAQYEFRGKMIVFSILLAPLFIPYTVSIMGMFDFAIRFDFINDYISVAIAHLLVTLPYFVATIWFQFRLIGRKLQEAAISLGANEWKIFIWIEWPLLLPSILLGSFLVIVISFSQYLPTWIMSGGTLLTIPLIMFPFASSGNSSIVAAYSLVFFVPILVLMIMYYLLLRINSRKHFMDRR</sequence>
<proteinExistence type="inferred from homology"/>
<feature type="transmembrane region" description="Helical" evidence="8">
    <location>
        <begin position="211"/>
        <end position="230"/>
    </location>
</feature>
<evidence type="ECO:0000256" key="6">
    <source>
        <dbReference type="ARBA" id="ARBA00022989"/>
    </source>
</evidence>
<name>A0ABM9ELE3_9BACI</name>
<protein>
    <recommendedName>
        <fullName evidence="9">ABC transmembrane type-1 domain-containing protein</fullName>
    </recommendedName>
</protein>
<keyword evidence="6 8" id="KW-1133">Transmembrane helix</keyword>
<comment type="subcellular location">
    <subcellularLocation>
        <location evidence="1">Cell inner membrane</location>
        <topology evidence="1">Multi-pass membrane protein</topology>
    </subcellularLocation>
    <subcellularLocation>
        <location evidence="8">Cell membrane</location>
        <topology evidence="8">Multi-pass membrane protein</topology>
    </subcellularLocation>
</comment>
<dbReference type="Pfam" id="PF00528">
    <property type="entry name" value="BPD_transp_1"/>
    <property type="match status" value="1"/>
</dbReference>
<keyword evidence="2 8" id="KW-0813">Transport</keyword>
<dbReference type="SUPFAM" id="SSF161098">
    <property type="entry name" value="MetI-like"/>
    <property type="match status" value="1"/>
</dbReference>